<dbReference type="AlphaFoldDB" id="D8SXC6"/>
<evidence type="ECO:0000256" key="2">
    <source>
        <dbReference type="PROSITE-ProRule" id="PRU00708"/>
    </source>
</evidence>
<gene>
    <name evidence="3" type="ORF">SELMODRAFT_45004</name>
</gene>
<evidence type="ECO:0000313" key="4">
    <source>
        <dbReference type="Proteomes" id="UP000001514"/>
    </source>
</evidence>
<dbReference type="GO" id="GO:0003723">
    <property type="term" value="F:RNA binding"/>
    <property type="evidence" value="ECO:0007669"/>
    <property type="project" value="InterPro"/>
</dbReference>
<dbReference type="InterPro" id="IPR002885">
    <property type="entry name" value="PPR_rpt"/>
</dbReference>
<dbReference type="eggNOG" id="KOG4197">
    <property type="taxonomic scope" value="Eukaryota"/>
</dbReference>
<feature type="repeat" description="PPR" evidence="2">
    <location>
        <begin position="196"/>
        <end position="230"/>
    </location>
</feature>
<dbReference type="Pfam" id="PF01535">
    <property type="entry name" value="PPR"/>
    <property type="match status" value="5"/>
</dbReference>
<accession>D8SXC6</accession>
<evidence type="ECO:0000313" key="3">
    <source>
        <dbReference type="EMBL" id="EFJ10783.1"/>
    </source>
</evidence>
<feature type="non-terminal residue" evidence="3">
    <location>
        <position position="1"/>
    </location>
</feature>
<dbReference type="SUPFAM" id="SSF48452">
    <property type="entry name" value="TPR-like"/>
    <property type="match status" value="1"/>
</dbReference>
<evidence type="ECO:0000256" key="1">
    <source>
        <dbReference type="ARBA" id="ARBA00022737"/>
    </source>
</evidence>
<dbReference type="PANTHER" id="PTHR47926:SF382">
    <property type="entry name" value="PENTACOTRIPEPTIDE-REPEAT REGION OF PRORP DOMAIN-CONTAINING PROTEIN"/>
    <property type="match status" value="1"/>
</dbReference>
<feature type="repeat" description="PPR" evidence="2">
    <location>
        <begin position="60"/>
        <end position="94"/>
    </location>
</feature>
<dbReference type="GO" id="GO:0009451">
    <property type="term" value="P:RNA modification"/>
    <property type="evidence" value="ECO:0007669"/>
    <property type="project" value="InterPro"/>
</dbReference>
<dbReference type="Gramene" id="EFJ10783">
    <property type="protein sequence ID" value="EFJ10783"/>
    <property type="gene ID" value="SELMODRAFT_45004"/>
</dbReference>
<dbReference type="HOGENOM" id="CLU_002706_0_0_1"/>
<dbReference type="NCBIfam" id="TIGR00756">
    <property type="entry name" value="PPR"/>
    <property type="match status" value="4"/>
</dbReference>
<evidence type="ECO:0008006" key="5">
    <source>
        <dbReference type="Google" id="ProtNLM"/>
    </source>
</evidence>
<proteinExistence type="predicted"/>
<dbReference type="FunFam" id="1.25.40.10:FF:000242">
    <property type="entry name" value="Pentatricopeptide repeat-containing protein"/>
    <property type="match status" value="1"/>
</dbReference>
<dbReference type="PROSITE" id="PS51375">
    <property type="entry name" value="PPR"/>
    <property type="match status" value="2"/>
</dbReference>
<dbReference type="Pfam" id="PF13041">
    <property type="entry name" value="PPR_2"/>
    <property type="match status" value="1"/>
</dbReference>
<dbReference type="EMBL" id="GL377651">
    <property type="protein sequence ID" value="EFJ10783.1"/>
    <property type="molecule type" value="Genomic_DNA"/>
</dbReference>
<dbReference type="InterPro" id="IPR011990">
    <property type="entry name" value="TPR-like_helical_dom_sf"/>
</dbReference>
<dbReference type="KEGG" id="smo:SELMODRAFT_45004"/>
<dbReference type="Proteomes" id="UP000001514">
    <property type="component" value="Unassembled WGS sequence"/>
</dbReference>
<dbReference type="Gene3D" id="1.25.40.10">
    <property type="entry name" value="Tetratricopeptide repeat domain"/>
    <property type="match status" value="3"/>
</dbReference>
<sequence length="344" mass="38638">TALVDMYSKCGCMAEARQVFDSIHRRDVVSWNAIITGYAHGGAAGMLEARAVFEQTSHHDVVLWNSIIHGYAQSGDGEQALEMFSRMLDRAMWTSMILGYAELGENSTALELFESMIQQQLHPESRTFVAVIKACGNLADFERGRRVHEQIRSRRGYMDQQSELVVANSLITLYGKCGCMEEARAVFDAIPVKRRDLVAWSAIISGYSQQGDACQVFDLFERMQHEKIRPDGVTFLSVLSACNHTGLVDQARKYFHALLEDYREYATIQHYSCMVDLLGRANHLEEALAVVKSMPMEPDSTIWTSILASSRKWENVEAGRAAFERIQEKDGAAFVLLANSYAGR</sequence>
<feature type="non-terminal residue" evidence="3">
    <location>
        <position position="344"/>
    </location>
</feature>
<protein>
    <recommendedName>
        <fullName evidence="5">Pentacotripeptide-repeat region of PRORP domain-containing protein</fullName>
    </recommendedName>
</protein>
<keyword evidence="4" id="KW-1185">Reference proteome</keyword>
<name>D8SXC6_SELML</name>
<dbReference type="InterPro" id="IPR046960">
    <property type="entry name" value="PPR_At4g14850-like_plant"/>
</dbReference>
<keyword evidence="1" id="KW-0677">Repeat</keyword>
<organism evidence="4">
    <name type="scientific">Selaginella moellendorffii</name>
    <name type="common">Spikemoss</name>
    <dbReference type="NCBI Taxonomy" id="88036"/>
    <lineage>
        <taxon>Eukaryota</taxon>
        <taxon>Viridiplantae</taxon>
        <taxon>Streptophyta</taxon>
        <taxon>Embryophyta</taxon>
        <taxon>Tracheophyta</taxon>
        <taxon>Lycopodiopsida</taxon>
        <taxon>Selaginellales</taxon>
        <taxon>Selaginellaceae</taxon>
        <taxon>Selaginella</taxon>
    </lineage>
</organism>
<reference evidence="3 4" key="1">
    <citation type="journal article" date="2011" name="Science">
        <title>The Selaginella genome identifies genetic changes associated with the evolution of vascular plants.</title>
        <authorList>
            <person name="Banks J.A."/>
            <person name="Nishiyama T."/>
            <person name="Hasebe M."/>
            <person name="Bowman J.L."/>
            <person name="Gribskov M."/>
            <person name="dePamphilis C."/>
            <person name="Albert V.A."/>
            <person name="Aono N."/>
            <person name="Aoyama T."/>
            <person name="Ambrose B.A."/>
            <person name="Ashton N.W."/>
            <person name="Axtell M.J."/>
            <person name="Barker E."/>
            <person name="Barker M.S."/>
            <person name="Bennetzen J.L."/>
            <person name="Bonawitz N.D."/>
            <person name="Chapple C."/>
            <person name="Cheng C."/>
            <person name="Correa L.G."/>
            <person name="Dacre M."/>
            <person name="DeBarry J."/>
            <person name="Dreyer I."/>
            <person name="Elias M."/>
            <person name="Engstrom E.M."/>
            <person name="Estelle M."/>
            <person name="Feng L."/>
            <person name="Finet C."/>
            <person name="Floyd S.K."/>
            <person name="Frommer W.B."/>
            <person name="Fujita T."/>
            <person name="Gramzow L."/>
            <person name="Gutensohn M."/>
            <person name="Harholt J."/>
            <person name="Hattori M."/>
            <person name="Heyl A."/>
            <person name="Hirai T."/>
            <person name="Hiwatashi Y."/>
            <person name="Ishikawa M."/>
            <person name="Iwata M."/>
            <person name="Karol K.G."/>
            <person name="Koehler B."/>
            <person name="Kolukisaoglu U."/>
            <person name="Kubo M."/>
            <person name="Kurata T."/>
            <person name="Lalonde S."/>
            <person name="Li K."/>
            <person name="Li Y."/>
            <person name="Litt A."/>
            <person name="Lyons E."/>
            <person name="Manning G."/>
            <person name="Maruyama T."/>
            <person name="Michael T.P."/>
            <person name="Mikami K."/>
            <person name="Miyazaki S."/>
            <person name="Morinaga S."/>
            <person name="Murata T."/>
            <person name="Mueller-Roeber B."/>
            <person name="Nelson D.R."/>
            <person name="Obara M."/>
            <person name="Oguri Y."/>
            <person name="Olmstead R.G."/>
            <person name="Onodera N."/>
            <person name="Petersen B.L."/>
            <person name="Pils B."/>
            <person name="Prigge M."/>
            <person name="Rensing S.A."/>
            <person name="Riano-Pachon D.M."/>
            <person name="Roberts A.W."/>
            <person name="Sato Y."/>
            <person name="Scheller H.V."/>
            <person name="Schulz B."/>
            <person name="Schulz C."/>
            <person name="Shakirov E.V."/>
            <person name="Shibagaki N."/>
            <person name="Shinohara N."/>
            <person name="Shippen D.E."/>
            <person name="Soerensen I."/>
            <person name="Sotooka R."/>
            <person name="Sugimoto N."/>
            <person name="Sugita M."/>
            <person name="Sumikawa N."/>
            <person name="Tanurdzic M."/>
            <person name="Theissen G."/>
            <person name="Ulvskov P."/>
            <person name="Wakazuki S."/>
            <person name="Weng J.K."/>
            <person name="Willats W.W."/>
            <person name="Wipf D."/>
            <person name="Wolf P.G."/>
            <person name="Yang L."/>
            <person name="Zimmer A.D."/>
            <person name="Zhu Q."/>
            <person name="Mitros T."/>
            <person name="Hellsten U."/>
            <person name="Loque D."/>
            <person name="Otillar R."/>
            <person name="Salamov A."/>
            <person name="Schmutz J."/>
            <person name="Shapiro H."/>
            <person name="Lindquist E."/>
            <person name="Lucas S."/>
            <person name="Rokhsar D."/>
            <person name="Grigoriev I.V."/>
        </authorList>
    </citation>
    <scope>NUCLEOTIDE SEQUENCE [LARGE SCALE GENOMIC DNA]</scope>
</reference>
<dbReference type="PANTHER" id="PTHR47926">
    <property type="entry name" value="PENTATRICOPEPTIDE REPEAT-CONTAINING PROTEIN"/>
    <property type="match status" value="1"/>
</dbReference>
<dbReference type="InParanoid" id="D8SXC6"/>